<dbReference type="PRINTS" id="PR00237">
    <property type="entry name" value="GPCRRHODOPSN"/>
</dbReference>
<dbReference type="Gene3D" id="1.20.1070.10">
    <property type="entry name" value="Rhodopsin 7-helix transmembrane proteins"/>
    <property type="match status" value="1"/>
</dbReference>
<keyword evidence="12" id="KW-1185">Reference proteome</keyword>
<dbReference type="GO" id="GO:0005886">
    <property type="term" value="C:plasma membrane"/>
    <property type="evidence" value="ECO:0007669"/>
    <property type="project" value="TreeGrafter"/>
</dbReference>
<keyword evidence="2 9" id="KW-0812">Transmembrane</keyword>
<dbReference type="GO" id="GO:0006954">
    <property type="term" value="P:inflammatory response"/>
    <property type="evidence" value="ECO:0007669"/>
    <property type="project" value="TreeGrafter"/>
</dbReference>
<dbReference type="Ensembl" id="ENSLLET00000024012.1">
    <property type="protein sequence ID" value="ENSLLEP00000023135.1"/>
    <property type="gene ID" value="ENSLLEG00000014684.1"/>
</dbReference>
<evidence type="ECO:0000256" key="8">
    <source>
        <dbReference type="ARBA" id="ARBA00025736"/>
    </source>
</evidence>
<dbReference type="InterPro" id="IPR017452">
    <property type="entry name" value="GPCR_Rhodpsn_7TM"/>
</dbReference>
<dbReference type="SUPFAM" id="SSF81321">
    <property type="entry name" value="Family A G protein-coupled receptor-like"/>
    <property type="match status" value="1"/>
</dbReference>
<keyword evidence="6" id="KW-0675">Receptor</keyword>
<dbReference type="InterPro" id="IPR000826">
    <property type="entry name" value="Formyl_rcpt-rel"/>
</dbReference>
<evidence type="ECO:0000256" key="2">
    <source>
        <dbReference type="ARBA" id="ARBA00022692"/>
    </source>
</evidence>
<reference evidence="11" key="2">
    <citation type="submission" date="2025-09" db="UniProtKB">
        <authorList>
            <consortium name="Ensembl"/>
        </authorList>
    </citation>
    <scope>IDENTIFICATION</scope>
</reference>
<keyword evidence="4" id="KW-0297">G-protein coupled receptor</keyword>
<feature type="transmembrane region" description="Helical" evidence="9">
    <location>
        <begin position="101"/>
        <end position="119"/>
    </location>
</feature>
<protein>
    <recommendedName>
        <fullName evidence="10">G-protein coupled receptors family 1 profile domain-containing protein</fullName>
    </recommendedName>
</protein>
<feature type="domain" description="G-protein coupled receptors family 1 profile" evidence="10">
    <location>
        <begin position="42"/>
        <end position="154"/>
    </location>
</feature>
<comment type="similarity">
    <text evidence="8">Belongs to the chemokine-like receptor (CMKLR) family.</text>
</comment>
<evidence type="ECO:0000256" key="7">
    <source>
        <dbReference type="ARBA" id="ARBA00023224"/>
    </source>
</evidence>
<evidence type="ECO:0000256" key="1">
    <source>
        <dbReference type="ARBA" id="ARBA00004141"/>
    </source>
</evidence>
<evidence type="ECO:0000256" key="6">
    <source>
        <dbReference type="ARBA" id="ARBA00023170"/>
    </source>
</evidence>
<evidence type="ECO:0000313" key="12">
    <source>
        <dbReference type="Proteomes" id="UP000694569"/>
    </source>
</evidence>
<dbReference type="AlphaFoldDB" id="A0A8C5PI21"/>
<name>A0A8C5PI21_9ANUR</name>
<dbReference type="Pfam" id="PF00001">
    <property type="entry name" value="7tm_1"/>
    <property type="match status" value="1"/>
</dbReference>
<dbReference type="PANTHER" id="PTHR24225:SF71">
    <property type="entry name" value="C3A ANAPHYLATOXIN CHEMOTACTIC RECEPTOR-LIKE"/>
    <property type="match status" value="1"/>
</dbReference>
<dbReference type="GO" id="GO:0007200">
    <property type="term" value="P:phospholipase C-activating G protein-coupled receptor signaling pathway"/>
    <property type="evidence" value="ECO:0007669"/>
    <property type="project" value="TreeGrafter"/>
</dbReference>
<dbReference type="Proteomes" id="UP000694569">
    <property type="component" value="Unplaced"/>
</dbReference>
<dbReference type="PROSITE" id="PS50262">
    <property type="entry name" value="G_PROTEIN_RECEP_F1_2"/>
    <property type="match status" value="1"/>
</dbReference>
<accession>A0A8C5PI21</accession>
<sequence>MTKISSIYHLEDLYELYVKYSSILLTTTFVLSMIICVVGFIGNAIVIFSAVFIMKKHQSKIWFLNLAIADFVFLLCLPFHAVAYLNGNWPFGSGVCKVYNFLYAANMHASIFILAALSIDRALAVANPIWHHKFFSQRARYCICAAIWSVTVLA</sequence>
<feature type="transmembrane region" description="Helical" evidence="9">
    <location>
        <begin position="61"/>
        <end position="81"/>
    </location>
</feature>
<dbReference type="GO" id="GO:0004930">
    <property type="term" value="F:G protein-coupled receptor activity"/>
    <property type="evidence" value="ECO:0007669"/>
    <property type="project" value="UniProtKB-KW"/>
</dbReference>
<dbReference type="OrthoDB" id="9899005at2759"/>
<evidence type="ECO:0000313" key="11">
    <source>
        <dbReference type="Ensembl" id="ENSLLEP00000023135.1"/>
    </source>
</evidence>
<organism evidence="11 12">
    <name type="scientific">Leptobrachium leishanense</name>
    <name type="common">Leishan spiny toad</name>
    <dbReference type="NCBI Taxonomy" id="445787"/>
    <lineage>
        <taxon>Eukaryota</taxon>
        <taxon>Metazoa</taxon>
        <taxon>Chordata</taxon>
        <taxon>Craniata</taxon>
        <taxon>Vertebrata</taxon>
        <taxon>Euteleostomi</taxon>
        <taxon>Amphibia</taxon>
        <taxon>Batrachia</taxon>
        <taxon>Anura</taxon>
        <taxon>Pelobatoidea</taxon>
        <taxon>Megophryidae</taxon>
        <taxon>Leptobrachium</taxon>
    </lineage>
</organism>
<dbReference type="GO" id="GO:0004875">
    <property type="term" value="F:complement receptor activity"/>
    <property type="evidence" value="ECO:0007669"/>
    <property type="project" value="TreeGrafter"/>
</dbReference>
<evidence type="ECO:0000256" key="5">
    <source>
        <dbReference type="ARBA" id="ARBA00023136"/>
    </source>
</evidence>
<evidence type="ECO:0000256" key="9">
    <source>
        <dbReference type="SAM" id="Phobius"/>
    </source>
</evidence>
<dbReference type="PANTHER" id="PTHR24225">
    <property type="entry name" value="CHEMOTACTIC RECEPTOR"/>
    <property type="match status" value="1"/>
</dbReference>
<proteinExistence type="inferred from homology"/>
<comment type="subcellular location">
    <subcellularLocation>
        <location evidence="1">Membrane</location>
        <topology evidence="1">Multi-pass membrane protein</topology>
    </subcellularLocation>
</comment>
<keyword evidence="7" id="KW-0807">Transducer</keyword>
<dbReference type="GeneTree" id="ENSGT00940000160642"/>
<evidence type="ECO:0000256" key="3">
    <source>
        <dbReference type="ARBA" id="ARBA00022989"/>
    </source>
</evidence>
<feature type="transmembrane region" description="Helical" evidence="9">
    <location>
        <begin position="23"/>
        <end position="54"/>
    </location>
</feature>
<reference evidence="11" key="1">
    <citation type="submission" date="2025-08" db="UniProtKB">
        <authorList>
            <consortium name="Ensembl"/>
        </authorList>
    </citation>
    <scope>IDENTIFICATION</scope>
</reference>
<evidence type="ECO:0000259" key="10">
    <source>
        <dbReference type="PROSITE" id="PS50262"/>
    </source>
</evidence>
<dbReference type="InterPro" id="IPR000276">
    <property type="entry name" value="GPCR_Rhodpsn"/>
</dbReference>
<evidence type="ECO:0000256" key="4">
    <source>
        <dbReference type="ARBA" id="ARBA00023040"/>
    </source>
</evidence>
<keyword evidence="5 9" id="KW-0472">Membrane</keyword>
<keyword evidence="3 9" id="KW-1133">Transmembrane helix</keyword>
<dbReference type="GO" id="GO:0007204">
    <property type="term" value="P:positive regulation of cytosolic calcium ion concentration"/>
    <property type="evidence" value="ECO:0007669"/>
    <property type="project" value="TreeGrafter"/>
</dbReference>